<dbReference type="Pfam" id="PF01590">
    <property type="entry name" value="GAF"/>
    <property type="match status" value="1"/>
</dbReference>
<dbReference type="InterPro" id="IPR043128">
    <property type="entry name" value="Rev_trsase/Diguanyl_cyclase"/>
</dbReference>
<evidence type="ECO:0000259" key="1">
    <source>
        <dbReference type="PROSITE" id="PS50887"/>
    </source>
</evidence>
<dbReference type="OrthoDB" id="9759607at2"/>
<dbReference type="InterPro" id="IPR029787">
    <property type="entry name" value="Nucleotide_cyclase"/>
</dbReference>
<dbReference type="SUPFAM" id="SSF55073">
    <property type="entry name" value="Nucleotide cyclase"/>
    <property type="match status" value="1"/>
</dbReference>
<evidence type="ECO:0000313" key="2">
    <source>
        <dbReference type="EMBL" id="AOH54931.1"/>
    </source>
</evidence>
<protein>
    <recommendedName>
        <fullName evidence="1">GGDEF domain-containing protein</fullName>
    </recommendedName>
</protein>
<dbReference type="InterPro" id="IPR003018">
    <property type="entry name" value="GAF"/>
</dbReference>
<dbReference type="NCBIfam" id="TIGR00254">
    <property type="entry name" value="GGDEF"/>
    <property type="match status" value="1"/>
</dbReference>
<dbReference type="STRING" id="264697.ABE28_011270"/>
<dbReference type="AlphaFoldDB" id="A0A1B3XNZ4"/>
<dbReference type="Gene3D" id="3.30.70.270">
    <property type="match status" value="1"/>
</dbReference>
<keyword evidence="3" id="KW-1185">Reference proteome</keyword>
<dbReference type="CDD" id="cd01949">
    <property type="entry name" value="GGDEF"/>
    <property type="match status" value="1"/>
</dbReference>
<proteinExistence type="predicted"/>
<evidence type="ECO:0000313" key="3">
    <source>
        <dbReference type="Proteomes" id="UP000077926"/>
    </source>
</evidence>
<dbReference type="Gene3D" id="3.30.450.40">
    <property type="match status" value="1"/>
</dbReference>
<name>A0A1B3XNZ4_9BACI</name>
<dbReference type="RefSeq" id="WP_064465122.1">
    <property type="nucleotide sequence ID" value="NZ_CP017080.1"/>
</dbReference>
<dbReference type="InterPro" id="IPR052163">
    <property type="entry name" value="DGC-Regulatory_Protein"/>
</dbReference>
<dbReference type="Proteomes" id="UP000077926">
    <property type="component" value="Chromosome"/>
</dbReference>
<dbReference type="PANTHER" id="PTHR46663:SF2">
    <property type="entry name" value="GGDEF DOMAIN-CONTAINING PROTEIN"/>
    <property type="match status" value="1"/>
</dbReference>
<reference evidence="2 3" key="1">
    <citation type="submission" date="2016-08" db="EMBL/GenBank/DDBJ databases">
        <title>Complete genome sequence of Bacillus muralis G25-68, a strain with toxicity to nematodes.</title>
        <authorList>
            <person name="Zheng Z."/>
        </authorList>
    </citation>
    <scope>NUCLEOTIDE SEQUENCE [LARGE SCALE GENOMIC DNA]</scope>
    <source>
        <strain evidence="2 3">G25-68</strain>
    </source>
</reference>
<feature type="domain" description="GGDEF" evidence="1">
    <location>
        <begin position="181"/>
        <end position="320"/>
    </location>
</feature>
<organism evidence="2 3">
    <name type="scientific">Peribacillus muralis</name>
    <dbReference type="NCBI Taxonomy" id="264697"/>
    <lineage>
        <taxon>Bacteria</taxon>
        <taxon>Bacillati</taxon>
        <taxon>Bacillota</taxon>
        <taxon>Bacilli</taxon>
        <taxon>Bacillales</taxon>
        <taxon>Bacillaceae</taxon>
        <taxon>Peribacillus</taxon>
    </lineage>
</organism>
<sequence>MIQHDINYYKNFDSIAKEVLQLLSQTIEVNTFFLSIVNPTKSFTIKSFNRHAKLICDGDVLPYNMVFCKLVAENGAEPLVIPSLAEHALTSGHPVTRFIGNGSFMGAPLIYDGKVLGTLCAFDIKPYDFKQYDLTLIKSLASLACQTLILENGIIRDALSNLYNRNFVYHYLDYNPDKRNVEMAILYIDLNHFKFFNDSFGHDIGDSVIKKTAECLLQNVPDDSHVARIGGDEFIVLIQPSQGEDLMKSTQYSAELLLKRLSTMPILINGNDYFITASLGISFYPHDGTDMDALLKKADRMMYMEKESRQKEDDHHLSGK</sequence>
<dbReference type="KEGG" id="bmur:ABE28_011270"/>
<dbReference type="InterPro" id="IPR000160">
    <property type="entry name" value="GGDEF_dom"/>
</dbReference>
<dbReference type="PROSITE" id="PS50887">
    <property type="entry name" value="GGDEF"/>
    <property type="match status" value="1"/>
</dbReference>
<dbReference type="SMART" id="SM00065">
    <property type="entry name" value="GAF"/>
    <property type="match status" value="1"/>
</dbReference>
<accession>A0A1B3XNZ4</accession>
<dbReference type="InterPro" id="IPR029016">
    <property type="entry name" value="GAF-like_dom_sf"/>
</dbReference>
<dbReference type="SMART" id="SM00267">
    <property type="entry name" value="GGDEF"/>
    <property type="match status" value="1"/>
</dbReference>
<dbReference type="EMBL" id="CP017080">
    <property type="protein sequence ID" value="AOH54931.1"/>
    <property type="molecule type" value="Genomic_DNA"/>
</dbReference>
<gene>
    <name evidence="2" type="ORF">ABE28_011270</name>
</gene>
<dbReference type="PANTHER" id="PTHR46663">
    <property type="entry name" value="DIGUANYLATE CYCLASE DGCT-RELATED"/>
    <property type="match status" value="1"/>
</dbReference>
<dbReference type="SUPFAM" id="SSF55781">
    <property type="entry name" value="GAF domain-like"/>
    <property type="match status" value="1"/>
</dbReference>
<dbReference type="Pfam" id="PF00990">
    <property type="entry name" value="GGDEF"/>
    <property type="match status" value="1"/>
</dbReference>